<feature type="compositionally biased region" description="Gly residues" evidence="13">
    <location>
        <begin position="323"/>
        <end position="342"/>
    </location>
</feature>
<dbReference type="InterPro" id="IPR044015">
    <property type="entry name" value="FBPase_C_dom"/>
</dbReference>
<dbReference type="eggNOG" id="KOG1458">
    <property type="taxonomic scope" value="Eukaryota"/>
</dbReference>
<comment type="subunit">
    <text evidence="5">Homotetramer.</text>
</comment>
<keyword evidence="8 12" id="KW-0378">Hydrolase</keyword>
<dbReference type="RefSeq" id="XP_009032075.1">
    <property type="nucleotide sequence ID" value="XM_009033827.1"/>
</dbReference>
<dbReference type="EC" id="3.1.3.11" evidence="6"/>
<evidence type="ECO:0000256" key="10">
    <source>
        <dbReference type="ARBA" id="ARBA00023277"/>
    </source>
</evidence>
<dbReference type="OMA" id="CAKNSIV"/>
<dbReference type="SUPFAM" id="SSF56655">
    <property type="entry name" value="Carbohydrate phosphatase"/>
    <property type="match status" value="1"/>
</dbReference>
<reference evidence="18" key="1">
    <citation type="submission" date="2012-12" db="EMBL/GenBank/DDBJ databases">
        <authorList>
            <person name="Hellsten U."/>
            <person name="Grimwood J."/>
            <person name="Chapman J.A."/>
            <person name="Shapiro H."/>
            <person name="Aerts A."/>
            <person name="Otillar R.P."/>
            <person name="Terry A.Y."/>
            <person name="Boore J.L."/>
            <person name="Simakov O."/>
            <person name="Marletaz F."/>
            <person name="Cho S.-J."/>
            <person name="Edsinger-Gonzales E."/>
            <person name="Havlak P."/>
            <person name="Kuo D.-H."/>
            <person name="Larsson T."/>
            <person name="Lv J."/>
            <person name="Arendt D."/>
            <person name="Savage R."/>
            <person name="Osoegawa K."/>
            <person name="de Jong P."/>
            <person name="Lindberg D.R."/>
            <person name="Seaver E.C."/>
            <person name="Weisblat D.A."/>
            <person name="Putnam N.H."/>
            <person name="Grigoriev I.V."/>
            <person name="Rokhsar D.S."/>
        </authorList>
    </citation>
    <scope>NUCLEOTIDE SEQUENCE</scope>
</reference>
<reference evidence="17" key="3">
    <citation type="submission" date="2015-06" db="UniProtKB">
        <authorList>
            <consortium name="EnsemblMetazoa"/>
        </authorList>
    </citation>
    <scope>IDENTIFICATION</scope>
</reference>
<keyword evidence="7" id="KW-0479">Metal-binding</keyword>
<dbReference type="GeneID" id="20195677"/>
<dbReference type="KEGG" id="hro:HELRODRAFT_116769"/>
<evidence type="ECO:0000256" key="7">
    <source>
        <dbReference type="ARBA" id="ARBA00022723"/>
    </source>
</evidence>
<dbReference type="GO" id="GO:0006002">
    <property type="term" value="P:fructose 6-phosphate metabolic process"/>
    <property type="evidence" value="ECO:0000318"/>
    <property type="project" value="GO_Central"/>
</dbReference>
<evidence type="ECO:0000256" key="9">
    <source>
        <dbReference type="ARBA" id="ARBA00022842"/>
    </source>
</evidence>
<name>T1EGH5_HELRO</name>
<keyword evidence="18" id="KW-1185">Reference proteome</keyword>
<dbReference type="Pfam" id="PF00316">
    <property type="entry name" value="FBPase"/>
    <property type="match status" value="2"/>
</dbReference>
<evidence type="ECO:0000256" key="3">
    <source>
        <dbReference type="ARBA" id="ARBA00004742"/>
    </source>
</evidence>
<comment type="similarity">
    <text evidence="4 12">Belongs to the FBPase class 1 family.</text>
</comment>
<gene>
    <name evidence="17" type="primary">20195677</name>
    <name evidence="16" type="ORF">HELRODRAFT_116769</name>
</gene>
<dbReference type="FunFam" id="3.40.190.80:FF:000001">
    <property type="entry name" value="Fructose-1,6-bisphosphatase class 1"/>
    <property type="match status" value="1"/>
</dbReference>
<sequence>MSRSSYFDKLTTGVTLTKYILVEQQSNPEKFGDLSRLMNAIQIGVKALSNLVRKSGFSQILGPRGSWYSQYYEQKLDQLAHELLVNTLVSSFSTCVLVSGEEEDVIIVEKDKQKSTGPASRRDVLDQSGRDVVAAGYALYGSATVFVMSAGNGVHEFILDPTIGEFILTSYSMRIPSAGRMYSINEGYSKYWYAPIQRYVRSLKYPKDGKDPYSGRYIGAMVADVHRTLKYGGIFMYPATKDCPRGKLRLMYECIPMAFLVEQAGGLAVTNPAGSLVNVLEVNAGSSVHQRIPVFMGSRGNVEEMIACFQCVMNGDCDDDDGGGGGSDGGGGSGRDGGGGSDGGDRWGIDRKK</sequence>
<evidence type="ECO:0000313" key="17">
    <source>
        <dbReference type="EnsemblMetazoa" id="HelroP116769"/>
    </source>
</evidence>
<dbReference type="PIRSF" id="PIRSF500210">
    <property type="entry name" value="FBPtase"/>
    <property type="match status" value="1"/>
</dbReference>
<feature type="region of interest" description="Disordered" evidence="13">
    <location>
        <begin position="320"/>
        <end position="353"/>
    </location>
</feature>
<feature type="domain" description="Fructose-1-6-bisphosphatase class I N-terminal" evidence="14">
    <location>
        <begin position="119"/>
        <end position="169"/>
    </location>
</feature>
<evidence type="ECO:0000256" key="12">
    <source>
        <dbReference type="RuleBase" id="RU000508"/>
    </source>
</evidence>
<protein>
    <recommendedName>
        <fullName evidence="6">fructose-bisphosphatase</fullName>
        <ecNumber evidence="6">3.1.3.11</ecNumber>
    </recommendedName>
    <alternativeName>
        <fullName evidence="11">D-fructose-1,6-bisphosphate 1-phosphohydrolase</fullName>
    </alternativeName>
</protein>
<feature type="domain" description="Fructose-1-6-bisphosphatase class 1 C-terminal" evidence="15">
    <location>
        <begin position="175"/>
        <end position="309"/>
    </location>
</feature>
<dbReference type="GO" id="GO:0042132">
    <property type="term" value="F:fructose 1,6-bisphosphate 1-phosphatase activity"/>
    <property type="evidence" value="ECO:0000318"/>
    <property type="project" value="GO_Central"/>
</dbReference>
<organism evidence="17 18">
    <name type="scientific">Helobdella robusta</name>
    <name type="common">Californian leech</name>
    <dbReference type="NCBI Taxonomy" id="6412"/>
    <lineage>
        <taxon>Eukaryota</taxon>
        <taxon>Metazoa</taxon>
        <taxon>Spiralia</taxon>
        <taxon>Lophotrochozoa</taxon>
        <taxon>Annelida</taxon>
        <taxon>Clitellata</taxon>
        <taxon>Hirudinea</taxon>
        <taxon>Rhynchobdellida</taxon>
        <taxon>Glossiphoniidae</taxon>
        <taxon>Helobdella</taxon>
    </lineage>
</organism>
<dbReference type="PANTHER" id="PTHR11556">
    <property type="entry name" value="FRUCTOSE-1,6-BISPHOSPHATASE-RELATED"/>
    <property type="match status" value="1"/>
</dbReference>
<dbReference type="HAMAP" id="MF_01855">
    <property type="entry name" value="FBPase_class1"/>
    <property type="match status" value="1"/>
</dbReference>
<dbReference type="AlphaFoldDB" id="T1EGH5"/>
<evidence type="ECO:0000313" key="16">
    <source>
        <dbReference type="EMBL" id="ESN89845.1"/>
    </source>
</evidence>
<evidence type="ECO:0000256" key="8">
    <source>
        <dbReference type="ARBA" id="ARBA00022801"/>
    </source>
</evidence>
<feature type="domain" description="Fructose-1-6-bisphosphatase class I N-terminal" evidence="14">
    <location>
        <begin position="15"/>
        <end position="113"/>
    </location>
</feature>
<comment type="pathway">
    <text evidence="3">Carbohydrate biosynthesis; gluconeogenesis.</text>
</comment>
<dbReference type="STRING" id="6412.T1EGH5"/>
<dbReference type="EnsemblMetazoa" id="HelroT116769">
    <property type="protein sequence ID" value="HelroP116769"/>
    <property type="gene ID" value="HelroG116769"/>
</dbReference>
<dbReference type="PIRSF" id="PIRSF000904">
    <property type="entry name" value="FBPtase_SBPase"/>
    <property type="match status" value="1"/>
</dbReference>
<evidence type="ECO:0000256" key="1">
    <source>
        <dbReference type="ARBA" id="ARBA00001273"/>
    </source>
</evidence>
<dbReference type="CTD" id="20195677"/>
<evidence type="ECO:0000256" key="2">
    <source>
        <dbReference type="ARBA" id="ARBA00001946"/>
    </source>
</evidence>
<dbReference type="Proteomes" id="UP000015101">
    <property type="component" value="Unassembled WGS sequence"/>
</dbReference>
<dbReference type="EMBL" id="KB097798">
    <property type="protein sequence ID" value="ESN89845.1"/>
    <property type="molecule type" value="Genomic_DNA"/>
</dbReference>
<reference evidence="16 18" key="2">
    <citation type="journal article" date="2013" name="Nature">
        <title>Insights into bilaterian evolution from three spiralian genomes.</title>
        <authorList>
            <person name="Simakov O."/>
            <person name="Marletaz F."/>
            <person name="Cho S.J."/>
            <person name="Edsinger-Gonzales E."/>
            <person name="Havlak P."/>
            <person name="Hellsten U."/>
            <person name="Kuo D.H."/>
            <person name="Larsson T."/>
            <person name="Lv J."/>
            <person name="Arendt D."/>
            <person name="Savage R."/>
            <person name="Osoegawa K."/>
            <person name="de Jong P."/>
            <person name="Grimwood J."/>
            <person name="Chapman J.A."/>
            <person name="Shapiro H."/>
            <person name="Aerts A."/>
            <person name="Otillar R.P."/>
            <person name="Terry A.Y."/>
            <person name="Boore J.L."/>
            <person name="Grigoriev I.V."/>
            <person name="Lindberg D.R."/>
            <person name="Seaver E.C."/>
            <person name="Weisblat D.A."/>
            <person name="Putnam N.H."/>
            <person name="Rokhsar D.S."/>
        </authorList>
    </citation>
    <scope>NUCLEOTIDE SEQUENCE</scope>
</reference>
<accession>T1EGH5</accession>
<dbReference type="PANTHER" id="PTHR11556:SF1">
    <property type="entry name" value="FRUCTOSE-BISPHOSPHATASE"/>
    <property type="match status" value="1"/>
</dbReference>
<dbReference type="InterPro" id="IPR028343">
    <property type="entry name" value="FBPtase"/>
</dbReference>
<dbReference type="GO" id="GO:0006000">
    <property type="term" value="P:fructose metabolic process"/>
    <property type="evidence" value="ECO:0000318"/>
    <property type="project" value="GO_Central"/>
</dbReference>
<dbReference type="GO" id="GO:0006094">
    <property type="term" value="P:gluconeogenesis"/>
    <property type="evidence" value="ECO:0000318"/>
    <property type="project" value="GO_Central"/>
</dbReference>
<evidence type="ECO:0000259" key="15">
    <source>
        <dbReference type="Pfam" id="PF18913"/>
    </source>
</evidence>
<keyword evidence="10 12" id="KW-0119">Carbohydrate metabolism</keyword>
<evidence type="ECO:0000256" key="4">
    <source>
        <dbReference type="ARBA" id="ARBA00010941"/>
    </source>
</evidence>
<dbReference type="HOGENOM" id="CLU_039977_2_2_1"/>
<dbReference type="Gene3D" id="3.30.540.10">
    <property type="entry name" value="Fructose-1,6-Bisphosphatase, subunit A, domain 1"/>
    <property type="match status" value="2"/>
</dbReference>
<proteinExistence type="inferred from homology"/>
<feature type="compositionally biased region" description="Basic and acidic residues" evidence="13">
    <location>
        <begin position="343"/>
        <end position="353"/>
    </location>
</feature>
<dbReference type="InterPro" id="IPR000146">
    <property type="entry name" value="FBPase_class-1"/>
</dbReference>
<dbReference type="EMBL" id="AMQM01008602">
    <property type="status" value="NOT_ANNOTATED_CDS"/>
    <property type="molecule type" value="Genomic_DNA"/>
</dbReference>
<dbReference type="GO" id="GO:0030388">
    <property type="term" value="P:fructose 1,6-bisphosphate metabolic process"/>
    <property type="evidence" value="ECO:0000318"/>
    <property type="project" value="GO_Central"/>
</dbReference>
<dbReference type="OrthoDB" id="10256725at2759"/>
<evidence type="ECO:0000313" key="18">
    <source>
        <dbReference type="Proteomes" id="UP000015101"/>
    </source>
</evidence>
<comment type="catalytic activity">
    <reaction evidence="1">
        <text>beta-D-fructose 1,6-bisphosphate + H2O = beta-D-fructose 6-phosphate + phosphate</text>
        <dbReference type="Rhea" id="RHEA:11064"/>
        <dbReference type="ChEBI" id="CHEBI:15377"/>
        <dbReference type="ChEBI" id="CHEBI:32966"/>
        <dbReference type="ChEBI" id="CHEBI:43474"/>
        <dbReference type="ChEBI" id="CHEBI:57634"/>
        <dbReference type="EC" id="3.1.3.11"/>
    </reaction>
</comment>
<dbReference type="CDD" id="cd00354">
    <property type="entry name" value="FBPase"/>
    <property type="match status" value="1"/>
</dbReference>
<evidence type="ECO:0000259" key="14">
    <source>
        <dbReference type="Pfam" id="PF00316"/>
    </source>
</evidence>
<evidence type="ECO:0000256" key="11">
    <source>
        <dbReference type="ARBA" id="ARBA00032973"/>
    </source>
</evidence>
<dbReference type="Gene3D" id="3.40.190.80">
    <property type="match status" value="1"/>
</dbReference>
<dbReference type="InterPro" id="IPR033391">
    <property type="entry name" value="FBPase_N"/>
</dbReference>
<evidence type="ECO:0000256" key="5">
    <source>
        <dbReference type="ARBA" id="ARBA00011881"/>
    </source>
</evidence>
<dbReference type="Pfam" id="PF18913">
    <property type="entry name" value="FBPase_C"/>
    <property type="match status" value="1"/>
</dbReference>
<dbReference type="InParanoid" id="T1EGH5"/>
<comment type="cofactor">
    <cofactor evidence="2">
        <name>Mg(2+)</name>
        <dbReference type="ChEBI" id="CHEBI:18420"/>
    </cofactor>
</comment>
<dbReference type="GO" id="GO:0046872">
    <property type="term" value="F:metal ion binding"/>
    <property type="evidence" value="ECO:0007669"/>
    <property type="project" value="UniProtKB-KW"/>
</dbReference>
<keyword evidence="9" id="KW-0460">Magnesium</keyword>
<dbReference type="EMBL" id="AMQM01008601">
    <property type="status" value="NOT_ANNOTATED_CDS"/>
    <property type="molecule type" value="Genomic_DNA"/>
</dbReference>
<dbReference type="GO" id="GO:0005829">
    <property type="term" value="C:cytosol"/>
    <property type="evidence" value="ECO:0000318"/>
    <property type="project" value="GO_Central"/>
</dbReference>
<evidence type="ECO:0000256" key="6">
    <source>
        <dbReference type="ARBA" id="ARBA00013093"/>
    </source>
</evidence>
<dbReference type="GO" id="GO:0005737">
    <property type="term" value="C:cytoplasm"/>
    <property type="evidence" value="ECO:0000318"/>
    <property type="project" value="GO_Central"/>
</dbReference>
<dbReference type="PRINTS" id="PR00115">
    <property type="entry name" value="F16BPHPHTASE"/>
</dbReference>
<evidence type="ECO:0000256" key="13">
    <source>
        <dbReference type="SAM" id="MobiDB-lite"/>
    </source>
</evidence>